<gene>
    <name evidence="2" type="ORF">CAEBREN_09862</name>
</gene>
<evidence type="ECO:0000313" key="3">
    <source>
        <dbReference type="Proteomes" id="UP000008068"/>
    </source>
</evidence>
<evidence type="ECO:0000313" key="2">
    <source>
        <dbReference type="EMBL" id="EGT48769.1"/>
    </source>
</evidence>
<dbReference type="PANTHER" id="PTHR23349">
    <property type="entry name" value="BASIC HELIX-LOOP-HELIX TRANSCRIPTION FACTOR, TWIST"/>
    <property type="match status" value="1"/>
</dbReference>
<name>G0P9W9_CAEBE</name>
<evidence type="ECO:0000259" key="1">
    <source>
        <dbReference type="PROSITE" id="PS50888"/>
    </source>
</evidence>
<dbReference type="STRING" id="135651.G0P9W9"/>
<keyword evidence="3" id="KW-1185">Reference proteome</keyword>
<feature type="domain" description="BHLH" evidence="1">
    <location>
        <begin position="11"/>
        <end position="63"/>
    </location>
</feature>
<protein>
    <recommendedName>
        <fullName evidence="1">BHLH domain-containing protein</fullName>
    </recommendedName>
</protein>
<dbReference type="InParanoid" id="G0P9W9"/>
<proteinExistence type="predicted"/>
<reference evidence="3" key="1">
    <citation type="submission" date="2011-07" db="EMBL/GenBank/DDBJ databases">
        <authorList>
            <consortium name="Caenorhabditis brenneri Sequencing and Analysis Consortium"/>
            <person name="Wilson R.K."/>
        </authorList>
    </citation>
    <scope>NUCLEOTIDE SEQUENCE [LARGE SCALE GENOMIC DNA]</scope>
    <source>
        <strain evidence="3">PB2801</strain>
    </source>
</reference>
<dbReference type="InterPro" id="IPR011598">
    <property type="entry name" value="bHLH_dom"/>
</dbReference>
<dbReference type="AlphaFoldDB" id="G0P9W9"/>
<dbReference type="GO" id="GO:0000981">
    <property type="term" value="F:DNA-binding transcription factor activity, RNA polymerase II-specific"/>
    <property type="evidence" value="ECO:0007669"/>
    <property type="project" value="TreeGrafter"/>
</dbReference>
<dbReference type="Proteomes" id="UP000008068">
    <property type="component" value="Unassembled WGS sequence"/>
</dbReference>
<dbReference type="SUPFAM" id="SSF47459">
    <property type="entry name" value="HLH, helix-loop-helix DNA-binding domain"/>
    <property type="match status" value="1"/>
</dbReference>
<dbReference type="Gene3D" id="4.10.280.10">
    <property type="entry name" value="Helix-loop-helix DNA-binding domain"/>
    <property type="match status" value="1"/>
</dbReference>
<organism evidence="3">
    <name type="scientific">Caenorhabditis brenneri</name>
    <name type="common">Nematode worm</name>
    <dbReference type="NCBI Taxonomy" id="135651"/>
    <lineage>
        <taxon>Eukaryota</taxon>
        <taxon>Metazoa</taxon>
        <taxon>Ecdysozoa</taxon>
        <taxon>Nematoda</taxon>
        <taxon>Chromadorea</taxon>
        <taxon>Rhabditida</taxon>
        <taxon>Rhabditina</taxon>
        <taxon>Rhabditomorpha</taxon>
        <taxon>Rhabditoidea</taxon>
        <taxon>Rhabditidae</taxon>
        <taxon>Peloderinae</taxon>
        <taxon>Caenorhabditis</taxon>
    </lineage>
</organism>
<dbReference type="GO" id="GO:0000977">
    <property type="term" value="F:RNA polymerase II transcription regulatory region sequence-specific DNA binding"/>
    <property type="evidence" value="ECO:0007669"/>
    <property type="project" value="TreeGrafter"/>
</dbReference>
<dbReference type="GO" id="GO:0046983">
    <property type="term" value="F:protein dimerization activity"/>
    <property type="evidence" value="ECO:0007669"/>
    <property type="project" value="InterPro"/>
</dbReference>
<dbReference type="OMA" id="MFEVLIR"/>
<accession>G0P9W9</accession>
<dbReference type="InterPro" id="IPR050283">
    <property type="entry name" value="E-box_TF_Regulators"/>
</dbReference>
<dbReference type="SMART" id="SM00353">
    <property type="entry name" value="HLH"/>
    <property type="match status" value="1"/>
</dbReference>
<dbReference type="OrthoDB" id="5865790at2759"/>
<dbReference type="PROSITE" id="PS50888">
    <property type="entry name" value="BHLH"/>
    <property type="match status" value="1"/>
</dbReference>
<dbReference type="GO" id="GO:0032502">
    <property type="term" value="P:developmental process"/>
    <property type="evidence" value="ECO:0007669"/>
    <property type="project" value="TreeGrafter"/>
</dbReference>
<dbReference type="InterPro" id="IPR036638">
    <property type="entry name" value="HLH_DNA-bd_sf"/>
</dbReference>
<dbReference type="HOGENOM" id="CLU_1827095_0_0_1"/>
<dbReference type="PANTHER" id="PTHR23349:SF63">
    <property type="entry name" value="FER3-LIKE PROTEIN"/>
    <property type="match status" value="1"/>
</dbReference>
<dbReference type="Pfam" id="PF00010">
    <property type="entry name" value="HLH"/>
    <property type="match status" value="1"/>
</dbReference>
<sequence length="141" mass="16385">MPKALKRVDSDGRSRANYRERKRMSELNGMFDVLMNLLPPSAFTIRLSKEQILREAIAYILRLQNYLSNNSSTDPMELFPHIFNNSRTVSSNNHAYRRPLRGGNAFISTFDLPTTVTPTVEIPKKIETVEFNQTNYYITYF</sequence>
<dbReference type="EMBL" id="GL380159">
    <property type="protein sequence ID" value="EGT48769.1"/>
    <property type="molecule type" value="Genomic_DNA"/>
</dbReference>